<reference evidence="3" key="1">
    <citation type="submission" date="2022-11" db="EMBL/GenBank/DDBJ databases">
        <title>Robbsia betulipollinis sp. nov., isolated from pollen of birch (Betula pendula).</title>
        <authorList>
            <person name="Shi H."/>
            <person name="Ambika Manirajan B."/>
            <person name="Ratering S."/>
            <person name="Geissler-Plaum R."/>
            <person name="Schnell S."/>
        </authorList>
    </citation>
    <scope>NUCLEOTIDE SEQUENCE</scope>
    <source>
        <strain evidence="3">Bb-Pol-6</strain>
    </source>
</reference>
<dbReference type="InterPro" id="IPR036264">
    <property type="entry name" value="Bact_exopeptidase_dim_dom"/>
</dbReference>
<organism evidence="3 4">
    <name type="scientific">Robbsia betulipollinis</name>
    <dbReference type="NCBI Taxonomy" id="2981849"/>
    <lineage>
        <taxon>Bacteria</taxon>
        <taxon>Pseudomonadati</taxon>
        <taxon>Pseudomonadota</taxon>
        <taxon>Betaproteobacteria</taxon>
        <taxon>Burkholderiales</taxon>
        <taxon>Burkholderiaceae</taxon>
        <taxon>Robbsia</taxon>
    </lineage>
</organism>
<dbReference type="SUPFAM" id="SSF55031">
    <property type="entry name" value="Bacterial exopeptidase dimerisation domain"/>
    <property type="match status" value="1"/>
</dbReference>
<proteinExistence type="predicted"/>
<dbReference type="Pfam" id="PF07687">
    <property type="entry name" value="M20_dimer"/>
    <property type="match status" value="1"/>
</dbReference>
<evidence type="ECO:0000313" key="3">
    <source>
        <dbReference type="EMBL" id="MCY0387049.1"/>
    </source>
</evidence>
<evidence type="ECO:0000313" key="4">
    <source>
        <dbReference type="Proteomes" id="UP001082899"/>
    </source>
</evidence>
<dbReference type="InterPro" id="IPR017439">
    <property type="entry name" value="Amidohydrolase"/>
</dbReference>
<protein>
    <submittedName>
        <fullName evidence="3">M20 family metallopeptidase</fullName>
    </submittedName>
</protein>
<dbReference type="Pfam" id="PF01546">
    <property type="entry name" value="Peptidase_M20"/>
    <property type="match status" value="1"/>
</dbReference>
<dbReference type="CDD" id="cd05666">
    <property type="entry name" value="M20_Acy1-like"/>
    <property type="match status" value="1"/>
</dbReference>
<dbReference type="Gene3D" id="3.40.630.10">
    <property type="entry name" value="Zn peptidases"/>
    <property type="match status" value="1"/>
</dbReference>
<dbReference type="Gene3D" id="3.30.70.360">
    <property type="match status" value="1"/>
</dbReference>
<accession>A0ABT3ZKI8</accession>
<dbReference type="PIRSF" id="PIRSF005962">
    <property type="entry name" value="Pept_M20D_amidohydro"/>
    <property type="match status" value="1"/>
</dbReference>
<sequence>MTAATHASPRFTTLDEVAPLHADLVALRHHFHQTPELAFEEHATASSVAARLAEYGYAVSTGIAGTGLVASLSAGTGRRAIGIRADLDALPIHEANTFAHASRTPGRMHACGHDGHTTMLLGAARHLAATRRFDGTVHLIFQPAEERGFDSGAKRMLAEGLFERFPCDAVFAMHNHPGKPSGQMLFRSGEFMAAGDRVFITLRGVGGHAARPHLARDPVVAAASLIMALQTVVSRNIDPAQTAVVTIGKLQGGQALNVIPNEVQLGLSVRSFDPAVRALLKERIVALAEAQAESFGVTAEIDYVAGYPVVRNAPDETAFAIAVAKELVGAENVVEQMDRLTGSEDFAYMLEARPGCLVRIGNGLADAGSMLHNPHYDFNDANLVVGAAFWSCLVERYLAVDFTGDDRAA</sequence>
<name>A0ABT3ZKI8_9BURK</name>
<gene>
    <name evidence="3" type="ORF">OVY01_07340</name>
</gene>
<dbReference type="PANTHER" id="PTHR11014">
    <property type="entry name" value="PEPTIDASE M20 FAMILY MEMBER"/>
    <property type="match status" value="1"/>
</dbReference>
<dbReference type="EMBL" id="JAPMXC010000001">
    <property type="protein sequence ID" value="MCY0387049.1"/>
    <property type="molecule type" value="Genomic_DNA"/>
</dbReference>
<comment type="caution">
    <text evidence="3">The sequence shown here is derived from an EMBL/GenBank/DDBJ whole genome shotgun (WGS) entry which is preliminary data.</text>
</comment>
<dbReference type="InterPro" id="IPR002933">
    <property type="entry name" value="Peptidase_M20"/>
</dbReference>
<evidence type="ECO:0000256" key="1">
    <source>
        <dbReference type="ARBA" id="ARBA00022801"/>
    </source>
</evidence>
<dbReference type="PANTHER" id="PTHR11014:SF63">
    <property type="entry name" value="METALLOPEPTIDASE, PUTATIVE (AFU_ORTHOLOGUE AFUA_6G09600)-RELATED"/>
    <property type="match status" value="1"/>
</dbReference>
<feature type="domain" description="Peptidase M20 dimerisation" evidence="2">
    <location>
        <begin position="200"/>
        <end position="292"/>
    </location>
</feature>
<dbReference type="RefSeq" id="WP_267846752.1">
    <property type="nucleotide sequence ID" value="NZ_JAPMXC010000001.1"/>
</dbReference>
<dbReference type="InterPro" id="IPR011650">
    <property type="entry name" value="Peptidase_M20_dimer"/>
</dbReference>
<keyword evidence="1" id="KW-0378">Hydrolase</keyword>
<dbReference type="NCBIfam" id="TIGR01891">
    <property type="entry name" value="amidohydrolases"/>
    <property type="match status" value="1"/>
</dbReference>
<keyword evidence="4" id="KW-1185">Reference proteome</keyword>
<dbReference type="Proteomes" id="UP001082899">
    <property type="component" value="Unassembled WGS sequence"/>
</dbReference>
<evidence type="ECO:0000259" key="2">
    <source>
        <dbReference type="Pfam" id="PF07687"/>
    </source>
</evidence>
<dbReference type="SUPFAM" id="SSF53187">
    <property type="entry name" value="Zn-dependent exopeptidases"/>
    <property type="match status" value="1"/>
</dbReference>